<dbReference type="Proteomes" id="UP000009168">
    <property type="component" value="Unassembled WGS sequence"/>
</dbReference>
<name>Q23U78_TETTS</name>
<dbReference type="RefSeq" id="XP_001020311.1">
    <property type="nucleotide sequence ID" value="XM_001020311.3"/>
</dbReference>
<sequence>MSGKFKIDVARSQTLSYISSFAGAESNNVEDEQKNKNKLAQSDNYHIGSKPHDFLLNIPNSKRVDSLRLSPFQAKALSNKLKNLDIVINASSEYDLDKDSIVQSRESLEQDAAINQNAKQNYKESAFKQNFNQNLKKHLQSSLFSANQLENSSNVTGIPANLAVSQDQGENRFSQIMSMLKVPENQNGLDGSQYGSIYSSKQLKASNAFKEKDCSIIYNSCQINISCSLSVQLLNQSKKLQQKQQSQNLQKKNSLAEEDEENSSMLFSNPKYNKDQISSPDVEKQIIKEYTQSTISKIMYLDSKTNELESLENQDVKLSKKIAKYVTNRLRLVKRAPFSSIQLSDQLCTSSTISQSNFAKSNGISMNHRFMSNQDYQTFHSNQPSIVKRNPHYISKIHLDIDCLIQRDICLTSEEFYTFVLPLDAHFPNVIMTGTLTGKILLFQLCKDQQRKKYVQKLSKQIFPKSSEERQVYPTCAAQFKSNFYIGGSDGSVYLFDFKKKEVVSILENQCSVIPDNCNLECSVAFGLSLGLEQNEENEEKNKTAFSVKNLKATSKKLIFGRNDGMVIVVDSQNLNEIIFQKRFEGLVKCDFSCGNEDNIIVLTDEKLEVIHTTKEKVIFKMKSSVQEQMNFADFQVNSVTKEIIVLQNNQMIQTSKIQILRNSSSRIRTVETIKIENLIISIALDKQMENMFCISQTEICIWNIFNQKEFQQIQQSILEKVQDPEDILTTNDSCY</sequence>
<feature type="compositionally biased region" description="Polar residues" evidence="1">
    <location>
        <begin position="263"/>
        <end position="278"/>
    </location>
</feature>
<dbReference type="AlphaFoldDB" id="Q23U78"/>
<evidence type="ECO:0000256" key="1">
    <source>
        <dbReference type="SAM" id="MobiDB-lite"/>
    </source>
</evidence>
<dbReference type="InParanoid" id="Q23U78"/>
<dbReference type="SUPFAM" id="SSF50978">
    <property type="entry name" value="WD40 repeat-like"/>
    <property type="match status" value="1"/>
</dbReference>
<evidence type="ECO:0000313" key="2">
    <source>
        <dbReference type="EMBL" id="EAS00066.1"/>
    </source>
</evidence>
<dbReference type="KEGG" id="tet:TTHERM_00891190"/>
<dbReference type="Gene3D" id="2.130.10.10">
    <property type="entry name" value="YVTN repeat-like/Quinoprotein amine dehydrogenase"/>
    <property type="match status" value="1"/>
</dbReference>
<gene>
    <name evidence="2" type="ORF">TTHERM_00891190</name>
</gene>
<feature type="region of interest" description="Disordered" evidence="1">
    <location>
        <begin position="244"/>
        <end position="278"/>
    </location>
</feature>
<dbReference type="InterPro" id="IPR036322">
    <property type="entry name" value="WD40_repeat_dom_sf"/>
</dbReference>
<dbReference type="InterPro" id="IPR015943">
    <property type="entry name" value="WD40/YVTN_repeat-like_dom_sf"/>
</dbReference>
<keyword evidence="3" id="KW-1185">Reference proteome</keyword>
<dbReference type="HOGENOM" id="CLU_377053_0_0_1"/>
<reference evidence="3" key="1">
    <citation type="journal article" date="2006" name="PLoS Biol.">
        <title>Macronuclear genome sequence of the ciliate Tetrahymena thermophila, a model eukaryote.</title>
        <authorList>
            <person name="Eisen J.A."/>
            <person name="Coyne R.S."/>
            <person name="Wu M."/>
            <person name="Wu D."/>
            <person name="Thiagarajan M."/>
            <person name="Wortman J.R."/>
            <person name="Badger J.H."/>
            <person name="Ren Q."/>
            <person name="Amedeo P."/>
            <person name="Jones K.M."/>
            <person name="Tallon L.J."/>
            <person name="Delcher A.L."/>
            <person name="Salzberg S.L."/>
            <person name="Silva J.C."/>
            <person name="Haas B.J."/>
            <person name="Majoros W.H."/>
            <person name="Farzad M."/>
            <person name="Carlton J.M."/>
            <person name="Smith R.K. Jr."/>
            <person name="Garg J."/>
            <person name="Pearlman R.E."/>
            <person name="Karrer K.M."/>
            <person name="Sun L."/>
            <person name="Manning G."/>
            <person name="Elde N.C."/>
            <person name="Turkewitz A.P."/>
            <person name="Asai D.J."/>
            <person name="Wilkes D.E."/>
            <person name="Wang Y."/>
            <person name="Cai H."/>
            <person name="Collins K."/>
            <person name="Stewart B.A."/>
            <person name="Lee S.R."/>
            <person name="Wilamowska K."/>
            <person name="Weinberg Z."/>
            <person name="Ruzzo W.L."/>
            <person name="Wloga D."/>
            <person name="Gaertig J."/>
            <person name="Frankel J."/>
            <person name="Tsao C.-C."/>
            <person name="Gorovsky M.A."/>
            <person name="Keeling P.J."/>
            <person name="Waller R.F."/>
            <person name="Patron N.J."/>
            <person name="Cherry J.M."/>
            <person name="Stover N.A."/>
            <person name="Krieger C.J."/>
            <person name="del Toro C."/>
            <person name="Ryder H.F."/>
            <person name="Williamson S.C."/>
            <person name="Barbeau R.A."/>
            <person name="Hamilton E.P."/>
            <person name="Orias E."/>
        </authorList>
    </citation>
    <scope>NUCLEOTIDE SEQUENCE [LARGE SCALE GENOMIC DNA]</scope>
    <source>
        <strain evidence="3">SB210</strain>
    </source>
</reference>
<evidence type="ECO:0000313" key="3">
    <source>
        <dbReference type="Proteomes" id="UP000009168"/>
    </source>
</evidence>
<dbReference type="GeneID" id="7831054"/>
<dbReference type="EMBL" id="GG662629">
    <property type="protein sequence ID" value="EAS00066.1"/>
    <property type="molecule type" value="Genomic_DNA"/>
</dbReference>
<organism evidence="2 3">
    <name type="scientific">Tetrahymena thermophila (strain SB210)</name>
    <dbReference type="NCBI Taxonomy" id="312017"/>
    <lineage>
        <taxon>Eukaryota</taxon>
        <taxon>Sar</taxon>
        <taxon>Alveolata</taxon>
        <taxon>Ciliophora</taxon>
        <taxon>Intramacronucleata</taxon>
        <taxon>Oligohymenophorea</taxon>
        <taxon>Hymenostomatida</taxon>
        <taxon>Tetrahymenina</taxon>
        <taxon>Tetrahymenidae</taxon>
        <taxon>Tetrahymena</taxon>
    </lineage>
</organism>
<feature type="compositionally biased region" description="Low complexity" evidence="1">
    <location>
        <begin position="244"/>
        <end position="253"/>
    </location>
</feature>
<protein>
    <submittedName>
        <fullName evidence="2">Uncharacterized protein</fullName>
    </submittedName>
</protein>
<accession>Q23U78</accession>
<proteinExistence type="predicted"/>